<evidence type="ECO:0000259" key="2">
    <source>
        <dbReference type="Pfam" id="PF13550"/>
    </source>
</evidence>
<keyword evidence="1" id="KW-0812">Transmembrane</keyword>
<accession>A0A9X3E2P5</accession>
<evidence type="ECO:0000313" key="3">
    <source>
        <dbReference type="EMBL" id="MCX5570624.1"/>
    </source>
</evidence>
<reference evidence="3" key="1">
    <citation type="submission" date="2022-11" db="EMBL/GenBank/DDBJ databases">
        <title>Biodiversity and phylogenetic relationships of bacteria.</title>
        <authorList>
            <person name="Machado R.A.R."/>
            <person name="Bhat A."/>
            <person name="Loulou A."/>
            <person name="Kallel S."/>
        </authorList>
    </citation>
    <scope>NUCLEOTIDE SEQUENCE</scope>
    <source>
        <strain evidence="3">K-TC2</strain>
    </source>
</reference>
<dbReference type="Pfam" id="PF13550">
    <property type="entry name" value="Phage-tail_3"/>
    <property type="match status" value="1"/>
</dbReference>
<dbReference type="RefSeq" id="WP_266339583.1">
    <property type="nucleotide sequence ID" value="NZ_JAPKNK010000006.1"/>
</dbReference>
<sequence length="832" mass="89065">MRFIVVIFIALALLAGAIEPARALPIGAAIAGFIGLTGTLATVVGTAIAGAIGIGFSYLSQTLFGKKPQQGVGGVSGKLQSGGALPRFFILGRAMTGGQLRYGGTWGEVDNTPNAFLSMVIKLSDLPVQGLAEIWVGGEKVTWNPAATPGGNGVAIPEYRNDSKDHLWVRFYDGRQTAADSLMVSKFAGSAHPYLPTRVGTGIAYVVMTARLNDKLWSGLPQYKFVVDGIPLYDWRADSSAGGDGAQRWTDPSTWAGSPDNPIVIAYNIIRGIRFAGKWFFGGQTVAAPQLPLSTWTAAANECDRLVAAIGSGTEKQFRAAGEISLEALPADVLAELMKACNGRLAEVGGIYKPHVGAAGSAIFSFTDADILTSDKQSLEPFPSLDQAVNAVTAKYVEPGEGWVQKDAPPLYSLTLEADDGGRRQAVDVDYALVFSGTQVQRLMKAARDESRRFRRHNLPMPSYCSIFEPNDFVAWSSDRNRYSGKLWRIDAVQDLANLNSGWTLTEVDPSDYNLGALTPIVIAPTLNLPPAAQMIIDWSATPVTINGDEGSQRAGIRLAWDPNVDDVDGVQFEIRLAVDGTVILQSETDRYDAGAILISQNILGRTQYQARGRYRPASPRDTAWSGWLNVLTPDVAEGMTQQQAYELALNTNDARGSMQELQRQLDEVIDRIALDGAENVGADYIQRAAIRGDLVAAIQQVTQAYIAGDTAIADQTTAVNVKADQMSAGGFVKFAATAAPSGVDVRFQIFLNAGSVGTPNWKEAGMVLDIVGGVSRCMFQVDKFSIGNGATNVVPFAIVDGVVYMSGVVIKSSNSVVQLDLRNDAMIFTEP</sequence>
<dbReference type="EMBL" id="JAPKNK010000006">
    <property type="protein sequence ID" value="MCX5570624.1"/>
    <property type="molecule type" value="Genomic_DNA"/>
</dbReference>
<dbReference type="AlphaFoldDB" id="A0A9X3E2P5"/>
<gene>
    <name evidence="3" type="ORF">OSH07_15550</name>
</gene>
<dbReference type="Proteomes" id="UP001144805">
    <property type="component" value="Unassembled WGS sequence"/>
</dbReference>
<keyword evidence="4" id="KW-1185">Reference proteome</keyword>
<dbReference type="InterPro" id="IPR032876">
    <property type="entry name" value="J_dom"/>
</dbReference>
<protein>
    <submittedName>
        <fullName evidence="3">Phage tail protein</fullName>
    </submittedName>
</protein>
<evidence type="ECO:0000313" key="4">
    <source>
        <dbReference type="Proteomes" id="UP001144805"/>
    </source>
</evidence>
<evidence type="ECO:0000256" key="1">
    <source>
        <dbReference type="SAM" id="Phobius"/>
    </source>
</evidence>
<keyword evidence="1" id="KW-0472">Membrane</keyword>
<keyword evidence="1" id="KW-1133">Transmembrane helix</keyword>
<organism evidence="3 4">
    <name type="scientific">Kaistia nematophila</name>
    <dbReference type="NCBI Taxonomy" id="2994654"/>
    <lineage>
        <taxon>Bacteria</taxon>
        <taxon>Pseudomonadati</taxon>
        <taxon>Pseudomonadota</taxon>
        <taxon>Alphaproteobacteria</taxon>
        <taxon>Hyphomicrobiales</taxon>
        <taxon>Kaistiaceae</taxon>
        <taxon>Kaistia</taxon>
    </lineage>
</organism>
<proteinExistence type="predicted"/>
<comment type="caution">
    <text evidence="3">The sequence shown here is derived from an EMBL/GenBank/DDBJ whole genome shotgun (WGS) entry which is preliminary data.</text>
</comment>
<feature type="domain" description="Tip attachment protein J" evidence="2">
    <location>
        <begin position="330"/>
        <end position="495"/>
    </location>
</feature>
<name>A0A9X3E2P5_9HYPH</name>
<feature type="transmembrane region" description="Helical" evidence="1">
    <location>
        <begin position="33"/>
        <end position="59"/>
    </location>
</feature>